<dbReference type="AGR" id="WB:WBGene00017016"/>
<feature type="region of interest" description="Disordered" evidence="1">
    <location>
        <begin position="1"/>
        <end position="20"/>
    </location>
</feature>
<accession>A0A486WXT8</accession>
<dbReference type="InterPro" id="IPR013087">
    <property type="entry name" value="Znf_C2H2_type"/>
</dbReference>
<proteinExistence type="evidence at protein level"/>
<name>A0A486WXT8_CAEEL</name>
<keyword evidence="4" id="KW-1185">Reference proteome</keyword>
<dbReference type="AlphaFoldDB" id="A0A486WXT8"/>
<evidence type="ECO:0000313" key="4">
    <source>
        <dbReference type="Proteomes" id="UP000001940"/>
    </source>
</evidence>
<dbReference type="WormBase" id="D1014.3b">
    <property type="protein sequence ID" value="CE53052"/>
    <property type="gene ID" value="WBGene00017016"/>
    <property type="gene designation" value="snap-1"/>
</dbReference>
<sequence length="256" mass="29117">MSDNEAKARQKMAEGRKKLSGGGGFLNRMFGGGGSNAEAADLFIQVNTSSENQETVTGQNELRNTFANNRLDQEDDNMDEVDDEDFIDEHSFCEIECSHNGCDYIASNLLDYENHYSQHSLQCFECGIGFDTAHRLEVHHDERHNPFFEIQVSREPGINHFRCLHPTCEIRFSNNRTRDEHSRIIHFIHGESSRRRKAEDNGVTSILNGAMNKMSLLEGEDTGWSGEMQHGLEMKTKRRVKKAARKMNLAPETHGI</sequence>
<evidence type="ECO:0000313" key="3">
    <source>
        <dbReference type="EMBL" id="VGM69557.1"/>
    </source>
</evidence>
<dbReference type="GeneID" id="179193"/>
<feature type="domain" description="C2H2-type" evidence="2">
    <location>
        <begin position="163"/>
        <end position="186"/>
    </location>
</feature>
<evidence type="ECO:0007829" key="6">
    <source>
        <dbReference type="PeptideAtlas" id="A0A486WXT8"/>
    </source>
</evidence>
<feature type="compositionally biased region" description="Basic and acidic residues" evidence="1">
    <location>
        <begin position="1"/>
        <end position="17"/>
    </location>
</feature>
<evidence type="ECO:0000256" key="1">
    <source>
        <dbReference type="SAM" id="MobiDB-lite"/>
    </source>
</evidence>
<protein>
    <submittedName>
        <fullName evidence="3">C2H2-type domain-containing protein</fullName>
    </submittedName>
</protein>
<dbReference type="EMBL" id="BX284605">
    <property type="protein sequence ID" value="VGM69557.1"/>
    <property type="molecule type" value="Genomic_DNA"/>
</dbReference>
<evidence type="ECO:0000259" key="2">
    <source>
        <dbReference type="PROSITE" id="PS00028"/>
    </source>
</evidence>
<dbReference type="CTD" id="179193"/>
<gene>
    <name evidence="3 5" type="primary">snap-1</name>
    <name evidence="3" type="ORF">CELE_D1014.3</name>
    <name evidence="5" type="ORF">D1014.3</name>
</gene>
<dbReference type="RefSeq" id="NP_001380251.1">
    <property type="nucleotide sequence ID" value="NM_001392555.1"/>
</dbReference>
<dbReference type="PROSITE" id="PS00028">
    <property type="entry name" value="ZINC_FINGER_C2H2_1"/>
    <property type="match status" value="2"/>
</dbReference>
<reference evidence="3 4" key="1">
    <citation type="journal article" date="1998" name="Science">
        <title>Genome sequence of the nematode C. elegans: a platform for investigating biology.</title>
        <authorList>
            <consortium name="The C. elegans sequencing consortium"/>
            <person name="Sulson J.E."/>
            <person name="Waterston R."/>
        </authorList>
    </citation>
    <scope>NUCLEOTIDE SEQUENCE [LARGE SCALE GENOMIC DNA]</scope>
    <source>
        <strain evidence="3 4">Bristol N2</strain>
    </source>
</reference>
<dbReference type="SMART" id="SM00355">
    <property type="entry name" value="ZnF_C2H2"/>
    <property type="match status" value="3"/>
</dbReference>
<feature type="domain" description="C2H2-type" evidence="2">
    <location>
        <begin position="123"/>
        <end position="144"/>
    </location>
</feature>
<keyword evidence="6" id="KW-1267">Proteomics identification</keyword>
<dbReference type="KEGG" id="cel:CELE_D1014.3"/>
<organism evidence="3 4">
    <name type="scientific">Caenorhabditis elegans</name>
    <dbReference type="NCBI Taxonomy" id="6239"/>
    <lineage>
        <taxon>Eukaryota</taxon>
        <taxon>Metazoa</taxon>
        <taxon>Ecdysozoa</taxon>
        <taxon>Nematoda</taxon>
        <taxon>Chromadorea</taxon>
        <taxon>Rhabditida</taxon>
        <taxon>Rhabditina</taxon>
        <taxon>Rhabditomorpha</taxon>
        <taxon>Rhabditoidea</taxon>
        <taxon>Rhabditidae</taxon>
        <taxon>Peloderinae</taxon>
        <taxon>Caenorhabditis</taxon>
    </lineage>
</organism>
<dbReference type="PANTHER" id="PTHR21354">
    <property type="entry name" value="ZINC FINGER PROTEIN 511"/>
    <property type="match status" value="1"/>
</dbReference>
<evidence type="ECO:0000313" key="5">
    <source>
        <dbReference type="WormBase" id="D1014.3b"/>
    </source>
</evidence>
<dbReference type="InterPro" id="IPR039258">
    <property type="entry name" value="ZNF511"/>
</dbReference>
<dbReference type="OrthoDB" id="9984275at2759"/>
<dbReference type="Proteomes" id="UP000001940">
    <property type="component" value="Chromosome V"/>
</dbReference>
<dbReference type="PANTHER" id="PTHR21354:SF0">
    <property type="entry name" value="ZINC FINGER PROTEIN 511"/>
    <property type="match status" value="1"/>
</dbReference>
<dbReference type="ExpressionAtlas" id="A0A486WXT8">
    <property type="expression patterns" value="baseline and differential"/>
</dbReference>